<dbReference type="EMBL" id="JASHID010000004">
    <property type="protein sequence ID" value="MDI9864274.1"/>
    <property type="molecule type" value="Genomic_DNA"/>
</dbReference>
<dbReference type="SUPFAM" id="SSF53474">
    <property type="entry name" value="alpha/beta-Hydrolases"/>
    <property type="match status" value="1"/>
</dbReference>
<evidence type="ECO:0000259" key="2">
    <source>
        <dbReference type="Pfam" id="PF00561"/>
    </source>
</evidence>
<dbReference type="InterPro" id="IPR050266">
    <property type="entry name" value="AB_hydrolase_sf"/>
</dbReference>
<keyword evidence="4" id="KW-1185">Reference proteome</keyword>
<feature type="domain" description="AB hydrolase-1" evidence="2">
    <location>
        <begin position="72"/>
        <end position="169"/>
    </location>
</feature>
<dbReference type="RefSeq" id="WP_283369481.1">
    <property type="nucleotide sequence ID" value="NZ_JASHID010000004.1"/>
</dbReference>
<organism evidence="3 4">
    <name type="scientific">Flectobacillus longus</name>
    <dbReference type="NCBI Taxonomy" id="2984207"/>
    <lineage>
        <taxon>Bacteria</taxon>
        <taxon>Pseudomonadati</taxon>
        <taxon>Bacteroidota</taxon>
        <taxon>Cytophagia</taxon>
        <taxon>Cytophagales</taxon>
        <taxon>Flectobacillaceae</taxon>
        <taxon>Flectobacillus</taxon>
    </lineage>
</organism>
<dbReference type="PANTHER" id="PTHR43798">
    <property type="entry name" value="MONOACYLGLYCEROL LIPASE"/>
    <property type="match status" value="1"/>
</dbReference>
<keyword evidence="3" id="KW-0378">Hydrolase</keyword>
<evidence type="ECO:0000313" key="3">
    <source>
        <dbReference type="EMBL" id="MDI9864274.1"/>
    </source>
</evidence>
<keyword evidence="1" id="KW-0732">Signal</keyword>
<accession>A0ABT6YL11</accession>
<dbReference type="Proteomes" id="UP001236569">
    <property type="component" value="Unassembled WGS sequence"/>
</dbReference>
<evidence type="ECO:0000256" key="1">
    <source>
        <dbReference type="SAM" id="SignalP"/>
    </source>
</evidence>
<comment type="caution">
    <text evidence="3">The sequence shown here is derived from an EMBL/GenBank/DDBJ whole genome shotgun (WGS) entry which is preliminary data.</text>
</comment>
<gene>
    <name evidence="3" type="ORF">QM480_08055</name>
</gene>
<dbReference type="InterPro" id="IPR000073">
    <property type="entry name" value="AB_hydrolase_1"/>
</dbReference>
<feature type="signal peptide" evidence="1">
    <location>
        <begin position="1"/>
        <end position="20"/>
    </location>
</feature>
<sequence>MISRLFMMLALLHLVSNVQAQQPLRRAFQQEDVVIKTPYGNNPSTGHYVQSNDAKIYYEVYDGATRGNKQSIFILHGGILGSTIEMADFIDSLKQNFQVIAISTRGHGKSEIGSLPITYEKKANDVMTVINAIAPDKAIILGFSDGAYTAYKVASMYPERIKKMIAIGAGEQIPGLRKVVFNPKELLALDPLYWTQQKALMPQPQRLEEFWAGMETFYNTMTASKELFASIKCPVLIMAGELDRNAPLPTVINAYNMIPNAQLSIIPNTGHVCFLENFPATWTSIVPFLKN</sequence>
<dbReference type="InterPro" id="IPR029058">
    <property type="entry name" value="AB_hydrolase_fold"/>
</dbReference>
<protein>
    <submittedName>
        <fullName evidence="3">Alpha/beta hydrolase</fullName>
    </submittedName>
</protein>
<feature type="chain" id="PRO_5046351529" evidence="1">
    <location>
        <begin position="21"/>
        <end position="291"/>
    </location>
</feature>
<dbReference type="GO" id="GO:0016787">
    <property type="term" value="F:hydrolase activity"/>
    <property type="evidence" value="ECO:0007669"/>
    <property type="project" value="UniProtKB-KW"/>
</dbReference>
<dbReference type="PANTHER" id="PTHR43798:SF33">
    <property type="entry name" value="HYDROLASE, PUTATIVE (AFU_ORTHOLOGUE AFUA_2G14860)-RELATED"/>
    <property type="match status" value="1"/>
</dbReference>
<dbReference type="Pfam" id="PF00561">
    <property type="entry name" value="Abhydrolase_1"/>
    <property type="match status" value="1"/>
</dbReference>
<evidence type="ECO:0000313" key="4">
    <source>
        <dbReference type="Proteomes" id="UP001236569"/>
    </source>
</evidence>
<name>A0ABT6YL11_9BACT</name>
<reference evidence="3 4" key="1">
    <citation type="submission" date="2023-05" db="EMBL/GenBank/DDBJ databases">
        <title>Novel species of genus Flectobacillus isolated from stream in China.</title>
        <authorList>
            <person name="Lu H."/>
        </authorList>
    </citation>
    <scope>NUCLEOTIDE SEQUENCE [LARGE SCALE GENOMIC DNA]</scope>
    <source>
        <strain evidence="3 4">DC10W</strain>
    </source>
</reference>
<dbReference type="Gene3D" id="3.40.50.1820">
    <property type="entry name" value="alpha/beta hydrolase"/>
    <property type="match status" value="1"/>
</dbReference>
<proteinExistence type="predicted"/>